<dbReference type="FunFam" id="3.40.1190.20:FF:000034">
    <property type="entry name" value="Putative hydroxymethylpyrimidine/ phosphomethylpyrimidine kinase 2"/>
    <property type="match status" value="1"/>
</dbReference>
<dbReference type="InterPro" id="IPR016084">
    <property type="entry name" value="Haem_Oase-like_multi-hlx"/>
</dbReference>
<evidence type="ECO:0000313" key="5">
    <source>
        <dbReference type="Proteomes" id="UP000002605"/>
    </source>
</evidence>
<dbReference type="Gene3D" id="1.20.910.10">
    <property type="entry name" value="Heme oxygenase-like"/>
    <property type="match status" value="1"/>
</dbReference>
<feature type="domain" description="Thiaminase-2/PQQC" evidence="1">
    <location>
        <begin position="347"/>
        <end position="569"/>
    </location>
</feature>
<dbReference type="NCBIfam" id="TIGR00097">
    <property type="entry name" value="HMP-P_kinase"/>
    <property type="match status" value="1"/>
</dbReference>
<keyword evidence="4" id="KW-0418">Kinase</keyword>
<dbReference type="GO" id="GO:0008902">
    <property type="term" value="F:hydroxymethylpyrimidine kinase activity"/>
    <property type="evidence" value="ECO:0007669"/>
    <property type="project" value="TreeGrafter"/>
</dbReference>
<dbReference type="FunFam" id="1.20.910.10:FF:000003">
    <property type="entry name" value="Hydroxymethylpyrimidine/phosphomethylpyrimidine kinase THI20"/>
    <property type="match status" value="1"/>
</dbReference>
<dbReference type="GO" id="GO:0005829">
    <property type="term" value="C:cytosol"/>
    <property type="evidence" value="ECO:0007669"/>
    <property type="project" value="TreeGrafter"/>
</dbReference>
<dbReference type="InterPro" id="IPR004399">
    <property type="entry name" value="HMP/HMP-P_kinase_dom"/>
</dbReference>
<sequence length="574" mass="64308">MATKIIQLKEPVLSLPKVDLKAVMTIAGSDSSGGAGIEADLKTFNAFGVYGLTCIAALTAQNTTGVRRFDKTSQRLIKEILAANLEDMLYGYTRETAPLKVIKTGMLTNESIAELIDQMPRINEYNVKLIVDPVMVSTSGSKLSDDKGMKLCVEKLMNQAFLVTPNFPEALALYELTNRVDRKITIHSMYDFIDFVISLQKSLGCKNILVKGGHIPFTENNQPATDYNNNNTQIRDVLYESEHERVTVFESTYIDSKDNHGSGCTLASAISANITKGLSLEDSILISIDFIHRGMISSENKLGFGSGPLNHTIAPAHVASSIIKTTESIVGQMANQSGKFLDYLINHPDVKNNWRKYTEHRFVKDLAENNLPFNKFLYFLKQDYHYLVNYAQMHGLAASLAPTYQQTHAQATIIAEIVEEIERHKQKLSATYNINYETDLDLDLELSPGPACLAYCNYLLEVGKKEDFLGLKVALAPCLHGYSEAAIKGQKIRRHQVNFGVVNKEEAAVYQTWLDDYTSDWYTHAESEGRMALQSLIKSMSPNEKRVEELVQIFNKVTLLEIDFWNEVLNIENS</sequence>
<dbReference type="eggNOG" id="KOG2598">
    <property type="taxonomic scope" value="Eukaryota"/>
</dbReference>
<dbReference type="EC" id="2.7.4.7" evidence="4"/>
<dbReference type="PANTHER" id="PTHR20858:SF17">
    <property type="entry name" value="HYDROXYMETHYLPYRIMIDINE_PHOSPHOMETHYLPYRIMIDINE KINASE THI20-RELATED"/>
    <property type="match status" value="1"/>
</dbReference>
<dbReference type="GO" id="GO:0009228">
    <property type="term" value="P:thiamine biosynthetic process"/>
    <property type="evidence" value="ECO:0007669"/>
    <property type="project" value="InterPro"/>
</dbReference>
<dbReference type="CGD" id="CAL0000170613">
    <property type="gene designation" value="Cd36_18120"/>
</dbReference>
<dbReference type="PANTHER" id="PTHR20858">
    <property type="entry name" value="PHOSPHOMETHYLPYRIMIDINE KINASE"/>
    <property type="match status" value="1"/>
</dbReference>
<dbReference type="VEuPathDB" id="FungiDB:CD36_18120"/>
<dbReference type="Pfam" id="PF08543">
    <property type="entry name" value="Phos_pyr_kin"/>
    <property type="match status" value="1"/>
</dbReference>
<dbReference type="GeneID" id="8045846"/>
<dbReference type="CDD" id="cd01169">
    <property type="entry name" value="HMPP_kinase"/>
    <property type="match status" value="1"/>
</dbReference>
<dbReference type="KEGG" id="cdu:CD36_18120"/>
<evidence type="ECO:0000313" key="3">
    <source>
        <dbReference type="CGD" id="CAL0000170613"/>
    </source>
</evidence>
<dbReference type="Proteomes" id="UP000002605">
    <property type="component" value="Chromosome 2"/>
</dbReference>
<keyword evidence="4" id="KW-0808">Transferase</keyword>
<gene>
    <name evidence="3" type="ordered locus">Cd36_18120</name>
    <name evidence="4" type="ORF">CD36_18120</name>
</gene>
<dbReference type="Gene3D" id="3.40.1190.20">
    <property type="match status" value="1"/>
</dbReference>
<protein>
    <submittedName>
        <fullName evidence="4">Phosphomethylpyrimidine kinase, putative</fullName>
        <ecNumber evidence="4">2.7.4.7</ecNumber>
    </submittedName>
</protein>
<dbReference type="SUPFAM" id="SSF48613">
    <property type="entry name" value="Heme oxygenase-like"/>
    <property type="match status" value="1"/>
</dbReference>
<dbReference type="HOGENOM" id="CLU_020520_2_1_1"/>
<proteinExistence type="predicted"/>
<dbReference type="AlphaFoldDB" id="B9WB20"/>
<dbReference type="EMBL" id="FM992689">
    <property type="protein sequence ID" value="CAX43590.1"/>
    <property type="molecule type" value="Genomic_DNA"/>
</dbReference>
<name>B9WB20_CANDC</name>
<evidence type="ECO:0000259" key="1">
    <source>
        <dbReference type="Pfam" id="PF03070"/>
    </source>
</evidence>
<keyword evidence="5" id="KW-1185">Reference proteome</keyword>
<dbReference type="Pfam" id="PF03070">
    <property type="entry name" value="TENA_THI-4"/>
    <property type="match status" value="1"/>
</dbReference>
<feature type="domain" description="Pyridoxamine kinase/Phosphomethylpyrimidine kinase" evidence="2">
    <location>
        <begin position="30"/>
        <end position="310"/>
    </location>
</feature>
<dbReference type="InterPro" id="IPR029056">
    <property type="entry name" value="Ribokinase-like"/>
</dbReference>
<dbReference type="SUPFAM" id="SSF53613">
    <property type="entry name" value="Ribokinase-like"/>
    <property type="match status" value="1"/>
</dbReference>
<dbReference type="OrthoDB" id="10028886at2759"/>
<dbReference type="GO" id="GO:0008972">
    <property type="term" value="F:phosphomethylpyrimidine kinase activity"/>
    <property type="evidence" value="ECO:0007669"/>
    <property type="project" value="UniProtKB-EC"/>
</dbReference>
<evidence type="ECO:0000259" key="2">
    <source>
        <dbReference type="Pfam" id="PF08543"/>
    </source>
</evidence>
<dbReference type="InterPro" id="IPR013749">
    <property type="entry name" value="PM/HMP-P_kinase-1"/>
</dbReference>
<accession>B9WB20</accession>
<dbReference type="CDD" id="cd19367">
    <property type="entry name" value="TenA_C_ScTHI20-like"/>
    <property type="match status" value="1"/>
</dbReference>
<reference evidence="4 5" key="1">
    <citation type="journal article" date="2009" name="Genome Res.">
        <title>Comparative genomics of the fungal pathogens Candida dubliniensis and Candida albicans.</title>
        <authorList>
            <person name="Jackson A.P."/>
            <person name="Gamble J.A."/>
            <person name="Yeomans T."/>
            <person name="Moran G.P."/>
            <person name="Saunders D."/>
            <person name="Harris D."/>
            <person name="Aslett M."/>
            <person name="Barrell J.F."/>
            <person name="Butler G."/>
            <person name="Citiulo F."/>
            <person name="Coleman D.C."/>
            <person name="de Groot P.W.J."/>
            <person name="Goodwin T.J."/>
            <person name="Quail M.A."/>
            <person name="McQuillan J."/>
            <person name="Munro C.A."/>
            <person name="Pain A."/>
            <person name="Poulter R.T."/>
            <person name="Rajandream M.A."/>
            <person name="Renauld H."/>
            <person name="Spiering M.J."/>
            <person name="Tivey A."/>
            <person name="Gow N.A.R."/>
            <person name="Barrell B."/>
            <person name="Sullivan D.J."/>
            <person name="Berriman M."/>
        </authorList>
    </citation>
    <scope>NUCLEOTIDE SEQUENCE [LARGE SCALE GENOMIC DNA]</scope>
    <source>
        <strain evidence="5">CD36 / ATCC MYA-646 / CBS 7987 / NCPF 3949 / NRRL Y-17841</strain>
    </source>
</reference>
<dbReference type="InterPro" id="IPR004305">
    <property type="entry name" value="Thiaminase-2/PQQC"/>
</dbReference>
<organism evidence="4 5">
    <name type="scientific">Candida dubliniensis (strain CD36 / ATCC MYA-646 / CBS 7987 / NCPF 3949 / NRRL Y-17841)</name>
    <name type="common">Yeast</name>
    <dbReference type="NCBI Taxonomy" id="573826"/>
    <lineage>
        <taxon>Eukaryota</taxon>
        <taxon>Fungi</taxon>
        <taxon>Dikarya</taxon>
        <taxon>Ascomycota</taxon>
        <taxon>Saccharomycotina</taxon>
        <taxon>Pichiomycetes</taxon>
        <taxon>Debaryomycetaceae</taxon>
        <taxon>Candida/Lodderomyces clade</taxon>
        <taxon>Candida</taxon>
    </lineage>
</organism>
<dbReference type="RefSeq" id="XP_002418290.1">
    <property type="nucleotide sequence ID" value="XM_002418245.1"/>
</dbReference>
<evidence type="ECO:0000313" key="4">
    <source>
        <dbReference type="EMBL" id="CAX43590.1"/>
    </source>
</evidence>